<name>A0A931CMG1_9MICC</name>
<dbReference type="Proteomes" id="UP000655366">
    <property type="component" value="Unassembled WGS sequence"/>
</dbReference>
<accession>A0A931CMG1</accession>
<gene>
    <name evidence="1" type="ORF">IV500_18155</name>
</gene>
<organism evidence="1 2">
    <name type="scientific">Arthrobacter terrae</name>
    <dbReference type="NCBI Taxonomy" id="2935737"/>
    <lineage>
        <taxon>Bacteria</taxon>
        <taxon>Bacillati</taxon>
        <taxon>Actinomycetota</taxon>
        <taxon>Actinomycetes</taxon>
        <taxon>Micrococcales</taxon>
        <taxon>Micrococcaceae</taxon>
        <taxon>Arthrobacter</taxon>
    </lineage>
</organism>
<evidence type="ECO:0000313" key="1">
    <source>
        <dbReference type="EMBL" id="MBG0741292.1"/>
    </source>
</evidence>
<reference evidence="1 2" key="1">
    <citation type="submission" date="2020-11" db="EMBL/GenBank/DDBJ databases">
        <title>Arthrobacter antarcticus sp. nov., isolated from Antarctic Soil.</title>
        <authorList>
            <person name="Li J."/>
        </authorList>
    </citation>
    <scope>NUCLEOTIDE SEQUENCE [LARGE SCALE GENOMIC DNA]</scope>
    <source>
        <strain evidence="1 2">Z1-20</strain>
    </source>
</reference>
<dbReference type="RefSeq" id="WP_196398229.1">
    <property type="nucleotide sequence ID" value="NZ_JADNYM010000028.1"/>
</dbReference>
<comment type="caution">
    <text evidence="1">The sequence shown here is derived from an EMBL/GenBank/DDBJ whole genome shotgun (WGS) entry which is preliminary data.</text>
</comment>
<dbReference type="EMBL" id="JADNYM010000028">
    <property type="protein sequence ID" value="MBG0741292.1"/>
    <property type="molecule type" value="Genomic_DNA"/>
</dbReference>
<proteinExistence type="predicted"/>
<sequence length="142" mass="15406">MRTATPVVGHFGGIDGLRLRTTVIGSPGSSAVQSMVVINRYEGVVEVHSICSTIQAHENFVYVVQNRGTTSFPNPKTWEITGATIKAERDSAPVKSYLENYSKSTPSKIGIKATASVRGSDTFVDECNSEITWPKDQDAIWG</sequence>
<evidence type="ECO:0000313" key="2">
    <source>
        <dbReference type="Proteomes" id="UP000655366"/>
    </source>
</evidence>
<dbReference type="AlphaFoldDB" id="A0A931CMG1"/>
<protein>
    <submittedName>
        <fullName evidence="1">Uncharacterized protein</fullName>
    </submittedName>
</protein>
<keyword evidence="2" id="KW-1185">Reference proteome</keyword>